<comment type="caution">
    <text evidence="1">The sequence shown here is derived from an EMBL/GenBank/DDBJ whole genome shotgun (WGS) entry which is preliminary data.</text>
</comment>
<evidence type="ECO:0000313" key="2">
    <source>
        <dbReference type="Proteomes" id="UP001139353"/>
    </source>
</evidence>
<dbReference type="AlphaFoldDB" id="A0A9X1YMU7"/>
<sequence length="135" mass="14996">MAILSSTISAWEPFEASLLEWRRLCKRMECLDSSQGIDAESDRTHLGEVLWGIEVKDSGSTPRMLGVCWEWREVIPNVVALSNPLGIQSNVRLKDETGALVTPAKLILHLNAAVSGFRWQGRLVRDAGVHRDMAA</sequence>
<protein>
    <submittedName>
        <fullName evidence="1">Uncharacterized protein</fullName>
    </submittedName>
</protein>
<organism evidence="1 2">
    <name type="scientific">Scleromatobacter humisilvae</name>
    <dbReference type="NCBI Taxonomy" id="2897159"/>
    <lineage>
        <taxon>Bacteria</taxon>
        <taxon>Pseudomonadati</taxon>
        <taxon>Pseudomonadota</taxon>
        <taxon>Betaproteobacteria</taxon>
        <taxon>Burkholderiales</taxon>
        <taxon>Sphaerotilaceae</taxon>
        <taxon>Scleromatobacter</taxon>
    </lineage>
</organism>
<dbReference type="Proteomes" id="UP001139353">
    <property type="component" value="Unassembled WGS sequence"/>
</dbReference>
<proteinExistence type="predicted"/>
<dbReference type="RefSeq" id="WP_275684939.1">
    <property type="nucleotide sequence ID" value="NZ_JAJLJH010000010.1"/>
</dbReference>
<accession>A0A9X1YMU7</accession>
<dbReference type="Gene3D" id="3.10.450.610">
    <property type="match status" value="1"/>
</dbReference>
<reference evidence="1" key="1">
    <citation type="submission" date="2021-11" db="EMBL/GenBank/DDBJ databases">
        <title>BS-T2-15 a new species belonging to the Comamonadaceae family isolated from the soil of a French oak forest.</title>
        <authorList>
            <person name="Mieszkin S."/>
            <person name="Alain K."/>
        </authorList>
    </citation>
    <scope>NUCLEOTIDE SEQUENCE</scope>
    <source>
        <strain evidence="1">BS-T2-15</strain>
    </source>
</reference>
<keyword evidence="2" id="KW-1185">Reference proteome</keyword>
<gene>
    <name evidence="1" type="ORF">LPC04_24565</name>
</gene>
<dbReference type="EMBL" id="JAJLJH010000010">
    <property type="protein sequence ID" value="MCK9688901.1"/>
    <property type="molecule type" value="Genomic_DNA"/>
</dbReference>
<name>A0A9X1YMU7_9BURK</name>
<evidence type="ECO:0000313" key="1">
    <source>
        <dbReference type="EMBL" id="MCK9688901.1"/>
    </source>
</evidence>